<dbReference type="Gene3D" id="3.40.1800.10">
    <property type="entry name" value="His-Me finger endonucleases"/>
    <property type="match status" value="1"/>
</dbReference>
<evidence type="ECO:0000313" key="1">
    <source>
        <dbReference type="EMBL" id="KKM79559.1"/>
    </source>
</evidence>
<comment type="caution">
    <text evidence="1">The sequence shown here is derived from an EMBL/GenBank/DDBJ whole genome shotgun (WGS) entry which is preliminary data.</text>
</comment>
<sequence>MADKTCFLCKEKKPLKSFGKRKASPDGLQYQCRECISQYERNGNRPSRQPEYRAKYFQEKEKGSESYLKNTRRAHLKKMYGITPEIYEKMRSQQKGKCGMCGKIPKKRLAVDHDHSTDKIRGLLCFKCNTFIGYIETSRDIVEEATIYLEKYCE</sequence>
<dbReference type="SUPFAM" id="SSF54060">
    <property type="entry name" value="His-Me finger endonucleases"/>
    <property type="match status" value="1"/>
</dbReference>
<accession>A0A0F9KBL3</accession>
<organism evidence="1">
    <name type="scientific">marine sediment metagenome</name>
    <dbReference type="NCBI Taxonomy" id="412755"/>
    <lineage>
        <taxon>unclassified sequences</taxon>
        <taxon>metagenomes</taxon>
        <taxon>ecological metagenomes</taxon>
    </lineage>
</organism>
<proteinExistence type="predicted"/>
<reference evidence="1" key="1">
    <citation type="journal article" date="2015" name="Nature">
        <title>Complex archaea that bridge the gap between prokaryotes and eukaryotes.</title>
        <authorList>
            <person name="Spang A."/>
            <person name="Saw J.H."/>
            <person name="Jorgensen S.L."/>
            <person name="Zaremba-Niedzwiedzka K."/>
            <person name="Martijn J."/>
            <person name="Lind A.E."/>
            <person name="van Eijk R."/>
            <person name="Schleper C."/>
            <person name="Guy L."/>
            <person name="Ettema T.J."/>
        </authorList>
    </citation>
    <scope>NUCLEOTIDE SEQUENCE</scope>
</reference>
<dbReference type="EMBL" id="LAZR01008316">
    <property type="protein sequence ID" value="KKM79559.1"/>
    <property type="molecule type" value="Genomic_DNA"/>
</dbReference>
<dbReference type="AlphaFoldDB" id="A0A0F9KBL3"/>
<dbReference type="Pfam" id="PF02945">
    <property type="entry name" value="Endonuclease_7"/>
    <property type="match status" value="1"/>
</dbReference>
<dbReference type="InterPro" id="IPR004211">
    <property type="entry name" value="Endonuclease_7"/>
</dbReference>
<evidence type="ECO:0008006" key="2">
    <source>
        <dbReference type="Google" id="ProtNLM"/>
    </source>
</evidence>
<gene>
    <name evidence="1" type="ORF">LCGC14_1348760</name>
</gene>
<dbReference type="InterPro" id="IPR044925">
    <property type="entry name" value="His-Me_finger_sf"/>
</dbReference>
<protein>
    <recommendedName>
        <fullName evidence="2">Recombination endonuclease VII</fullName>
    </recommendedName>
</protein>
<name>A0A0F9KBL3_9ZZZZ</name>
<dbReference type="InterPro" id="IPR038563">
    <property type="entry name" value="Endonuclease_7_sf"/>
</dbReference>